<organism evidence="8 9">
    <name type="scientific">Calderihabitans maritimus</name>
    <dbReference type="NCBI Taxonomy" id="1246530"/>
    <lineage>
        <taxon>Bacteria</taxon>
        <taxon>Bacillati</taxon>
        <taxon>Bacillota</taxon>
        <taxon>Clostridia</taxon>
        <taxon>Neomoorellales</taxon>
        <taxon>Calderihabitantaceae</taxon>
        <taxon>Calderihabitans</taxon>
    </lineage>
</organism>
<evidence type="ECO:0000313" key="8">
    <source>
        <dbReference type="EMBL" id="GAW92729.1"/>
    </source>
</evidence>
<dbReference type="EMBL" id="BDGJ01000090">
    <property type="protein sequence ID" value="GAW92729.1"/>
    <property type="molecule type" value="Genomic_DNA"/>
</dbReference>
<comment type="subcellular location">
    <subcellularLocation>
        <location evidence="1">Cell membrane</location>
    </subcellularLocation>
</comment>
<gene>
    <name evidence="8" type="ORF">KKC1_18790</name>
</gene>
<evidence type="ECO:0000256" key="4">
    <source>
        <dbReference type="ARBA" id="ARBA00022989"/>
    </source>
</evidence>
<evidence type="ECO:0000259" key="7">
    <source>
        <dbReference type="Pfam" id="PF13190"/>
    </source>
</evidence>
<name>A0A1Z5HT75_9FIRM</name>
<feature type="domain" description="PDGLE" evidence="7">
    <location>
        <begin position="3"/>
        <end position="90"/>
    </location>
</feature>
<keyword evidence="4 6" id="KW-1133">Transmembrane helix</keyword>
<dbReference type="OrthoDB" id="1725146at2"/>
<evidence type="ECO:0000256" key="5">
    <source>
        <dbReference type="ARBA" id="ARBA00023136"/>
    </source>
</evidence>
<feature type="transmembrane region" description="Helical" evidence="6">
    <location>
        <begin position="62"/>
        <end position="86"/>
    </location>
</feature>
<dbReference type="GO" id="GO:0005886">
    <property type="term" value="C:plasma membrane"/>
    <property type="evidence" value="ECO:0007669"/>
    <property type="project" value="UniProtKB-SubCell"/>
</dbReference>
<keyword evidence="9" id="KW-1185">Reference proteome</keyword>
<evidence type="ECO:0000256" key="6">
    <source>
        <dbReference type="SAM" id="Phobius"/>
    </source>
</evidence>
<comment type="caution">
    <text evidence="8">The sequence shown here is derived from an EMBL/GenBank/DDBJ whole genome shotgun (WGS) entry which is preliminary data.</text>
</comment>
<dbReference type="RefSeq" id="WP_088554018.1">
    <property type="nucleotide sequence ID" value="NZ_BDGJ01000090.1"/>
</dbReference>
<evidence type="ECO:0000256" key="3">
    <source>
        <dbReference type="ARBA" id="ARBA00022692"/>
    </source>
</evidence>
<dbReference type="AlphaFoldDB" id="A0A1Z5HT75"/>
<protein>
    <recommendedName>
        <fullName evidence="7">PDGLE domain-containing protein</fullName>
    </recommendedName>
</protein>
<dbReference type="Pfam" id="PF13190">
    <property type="entry name" value="PDGLE"/>
    <property type="match status" value="1"/>
</dbReference>
<evidence type="ECO:0000256" key="1">
    <source>
        <dbReference type="ARBA" id="ARBA00004236"/>
    </source>
</evidence>
<keyword evidence="2" id="KW-1003">Cell membrane</keyword>
<dbReference type="Proteomes" id="UP000197032">
    <property type="component" value="Unassembled WGS sequence"/>
</dbReference>
<accession>A0A1Z5HT75</accession>
<evidence type="ECO:0000256" key="2">
    <source>
        <dbReference type="ARBA" id="ARBA00022475"/>
    </source>
</evidence>
<proteinExistence type="predicted"/>
<dbReference type="InterPro" id="IPR025937">
    <property type="entry name" value="PDGLE_dom"/>
</dbReference>
<keyword evidence="5 6" id="KW-0472">Membrane</keyword>
<reference evidence="9" key="1">
    <citation type="journal article" date="2017" name="Appl. Environ. Microbiol.">
        <title>Genomic analysis of Calderihabitans maritimus KKC1, a thermophilic hydrogenogenic carboxydotrophic bacterium isolated from marine sediment.</title>
        <authorList>
            <person name="Omae K."/>
            <person name="Yoneda Y."/>
            <person name="Fukuyama Y."/>
            <person name="Yoshida T."/>
            <person name="Sako Y."/>
        </authorList>
    </citation>
    <scope>NUCLEOTIDE SEQUENCE [LARGE SCALE GENOMIC DNA]</scope>
    <source>
        <strain evidence="9">KKC1</strain>
    </source>
</reference>
<keyword evidence="3 6" id="KW-0812">Transmembrane</keyword>
<evidence type="ECO:0000313" key="9">
    <source>
        <dbReference type="Proteomes" id="UP000197032"/>
    </source>
</evidence>
<sequence length="96" mass="10144">MRKEVIIGLLLAILVAVLLAPFASSLPDGLERVAEDLGFIDAQKAPTINVALMEDYVMPGVANIQVATSLAGLFGVIITFVASYWVGKLISGKIKS</sequence>